<proteinExistence type="inferred from homology"/>
<evidence type="ECO:0000256" key="1">
    <source>
        <dbReference type="ARBA" id="ARBA00009437"/>
    </source>
</evidence>
<dbReference type="PANTHER" id="PTHR30126">
    <property type="entry name" value="HTH-TYPE TRANSCRIPTIONAL REGULATOR"/>
    <property type="match status" value="1"/>
</dbReference>
<dbReference type="EMBL" id="JAGQHS010000147">
    <property type="protein sequence ID" value="MCA9758158.1"/>
    <property type="molecule type" value="Genomic_DNA"/>
</dbReference>
<dbReference type="FunFam" id="1.10.10.10:FF:000001">
    <property type="entry name" value="LysR family transcriptional regulator"/>
    <property type="match status" value="1"/>
</dbReference>
<dbReference type="InterPro" id="IPR005119">
    <property type="entry name" value="LysR_subst-bd"/>
</dbReference>
<comment type="caution">
    <text evidence="6">The sequence shown here is derived from an EMBL/GenBank/DDBJ whole genome shotgun (WGS) entry which is preliminary data.</text>
</comment>
<dbReference type="Gene3D" id="1.10.10.10">
    <property type="entry name" value="Winged helix-like DNA-binding domain superfamily/Winged helix DNA-binding domain"/>
    <property type="match status" value="1"/>
</dbReference>
<name>A0A956NFH7_UNCEI</name>
<evidence type="ECO:0000256" key="3">
    <source>
        <dbReference type="ARBA" id="ARBA00023125"/>
    </source>
</evidence>
<reference evidence="6" key="2">
    <citation type="journal article" date="2021" name="Microbiome">
        <title>Successional dynamics and alternative stable states in a saline activated sludge microbial community over 9 years.</title>
        <authorList>
            <person name="Wang Y."/>
            <person name="Ye J."/>
            <person name="Ju F."/>
            <person name="Liu L."/>
            <person name="Boyd J.A."/>
            <person name="Deng Y."/>
            <person name="Parks D.H."/>
            <person name="Jiang X."/>
            <person name="Yin X."/>
            <person name="Woodcroft B.J."/>
            <person name="Tyson G.W."/>
            <person name="Hugenholtz P."/>
            <person name="Polz M.F."/>
            <person name="Zhang T."/>
        </authorList>
    </citation>
    <scope>NUCLEOTIDE SEQUENCE</scope>
    <source>
        <strain evidence="6">HKST-UBA02</strain>
    </source>
</reference>
<dbReference type="Gene3D" id="3.40.190.290">
    <property type="match status" value="1"/>
</dbReference>
<dbReference type="GO" id="GO:0003700">
    <property type="term" value="F:DNA-binding transcription factor activity"/>
    <property type="evidence" value="ECO:0007669"/>
    <property type="project" value="InterPro"/>
</dbReference>
<dbReference type="Proteomes" id="UP000739538">
    <property type="component" value="Unassembled WGS sequence"/>
</dbReference>
<comment type="similarity">
    <text evidence="1">Belongs to the LysR transcriptional regulatory family.</text>
</comment>
<evidence type="ECO:0000313" key="6">
    <source>
        <dbReference type="EMBL" id="MCA9758158.1"/>
    </source>
</evidence>
<dbReference type="AlphaFoldDB" id="A0A956NFH7"/>
<sequence length="308" mass="34674">MLNYHHLRYFWAVAREGHLTRAAEQLHISQSALSIQIKQLEESLGHPLFERRGRRLMLTEAGRIALDHAETIFATGESLVGWLKGGKSTQRHVLRVGALATLSRNFQLEFVHPLIVRDDVELVLQSGTLASLLESLEAHQLDVVLTNNAPLRDAATPWVSHEIANQPVSLVGHGRMAPDGRTLVELLTQERLVLPAVETTIRAGFDALVDRLGVVPRIAFEVEDMAMLRLVAREHQGLAVVPPIVVKDELDRGELVEIGQLPELKETFFAITRPRRFPNPLLDELLATEFGREKTPPQEPKRRFRKSR</sequence>
<evidence type="ECO:0000256" key="4">
    <source>
        <dbReference type="ARBA" id="ARBA00023163"/>
    </source>
</evidence>
<dbReference type="GO" id="GO:0000976">
    <property type="term" value="F:transcription cis-regulatory region binding"/>
    <property type="evidence" value="ECO:0007669"/>
    <property type="project" value="TreeGrafter"/>
</dbReference>
<dbReference type="PRINTS" id="PR00039">
    <property type="entry name" value="HTHLYSR"/>
</dbReference>
<organism evidence="6 7">
    <name type="scientific">Eiseniibacteriota bacterium</name>
    <dbReference type="NCBI Taxonomy" id="2212470"/>
    <lineage>
        <taxon>Bacteria</taxon>
        <taxon>Candidatus Eiseniibacteriota</taxon>
    </lineage>
</organism>
<keyword evidence="3" id="KW-0238">DNA-binding</keyword>
<keyword evidence="4" id="KW-0804">Transcription</keyword>
<reference evidence="6" key="1">
    <citation type="submission" date="2020-04" db="EMBL/GenBank/DDBJ databases">
        <authorList>
            <person name="Zhang T."/>
        </authorList>
    </citation>
    <scope>NUCLEOTIDE SEQUENCE</scope>
    <source>
        <strain evidence="6">HKST-UBA02</strain>
    </source>
</reference>
<evidence type="ECO:0000259" key="5">
    <source>
        <dbReference type="PROSITE" id="PS50931"/>
    </source>
</evidence>
<dbReference type="SUPFAM" id="SSF53850">
    <property type="entry name" value="Periplasmic binding protein-like II"/>
    <property type="match status" value="1"/>
</dbReference>
<keyword evidence="2" id="KW-0805">Transcription regulation</keyword>
<accession>A0A956NFH7</accession>
<dbReference type="Pfam" id="PF00126">
    <property type="entry name" value="HTH_1"/>
    <property type="match status" value="1"/>
</dbReference>
<dbReference type="InterPro" id="IPR036390">
    <property type="entry name" value="WH_DNA-bd_sf"/>
</dbReference>
<dbReference type="SUPFAM" id="SSF46785">
    <property type="entry name" value="Winged helix' DNA-binding domain"/>
    <property type="match status" value="1"/>
</dbReference>
<evidence type="ECO:0000313" key="7">
    <source>
        <dbReference type="Proteomes" id="UP000739538"/>
    </source>
</evidence>
<protein>
    <submittedName>
        <fullName evidence="6">LysR family transcriptional regulator</fullName>
    </submittedName>
</protein>
<dbReference type="InterPro" id="IPR000847">
    <property type="entry name" value="LysR_HTH_N"/>
</dbReference>
<dbReference type="Pfam" id="PF03466">
    <property type="entry name" value="LysR_substrate"/>
    <property type="match status" value="1"/>
</dbReference>
<evidence type="ECO:0000256" key="2">
    <source>
        <dbReference type="ARBA" id="ARBA00023015"/>
    </source>
</evidence>
<dbReference type="PROSITE" id="PS50931">
    <property type="entry name" value="HTH_LYSR"/>
    <property type="match status" value="1"/>
</dbReference>
<dbReference type="PANTHER" id="PTHR30126:SF98">
    <property type="entry name" value="HTH-TYPE TRANSCRIPTIONAL ACTIVATOR BAUR"/>
    <property type="match status" value="1"/>
</dbReference>
<dbReference type="InterPro" id="IPR036388">
    <property type="entry name" value="WH-like_DNA-bd_sf"/>
</dbReference>
<feature type="domain" description="HTH lysR-type" evidence="5">
    <location>
        <begin position="2"/>
        <end position="59"/>
    </location>
</feature>
<gene>
    <name evidence="6" type="ORF">KDA27_20355</name>
</gene>